<organism evidence="2 3">
    <name type="scientific">Varanus komodoensis</name>
    <name type="common">Komodo dragon</name>
    <dbReference type="NCBI Taxonomy" id="61221"/>
    <lineage>
        <taxon>Eukaryota</taxon>
        <taxon>Metazoa</taxon>
        <taxon>Chordata</taxon>
        <taxon>Craniata</taxon>
        <taxon>Vertebrata</taxon>
        <taxon>Euteleostomi</taxon>
        <taxon>Lepidosauria</taxon>
        <taxon>Squamata</taxon>
        <taxon>Bifurcata</taxon>
        <taxon>Unidentata</taxon>
        <taxon>Episquamata</taxon>
        <taxon>Toxicofera</taxon>
        <taxon>Anguimorpha</taxon>
        <taxon>Paleoanguimorpha</taxon>
        <taxon>Varanoidea</taxon>
        <taxon>Varanidae</taxon>
        <taxon>Varanus</taxon>
    </lineage>
</organism>
<dbReference type="PANTHER" id="PTHR15484">
    <property type="entry name" value="DNA-DIRECTED RNA POLYMERASE I SUBUNIT RPA34"/>
    <property type="match status" value="1"/>
</dbReference>
<dbReference type="GO" id="GO:0003723">
    <property type="term" value="F:RNA binding"/>
    <property type="evidence" value="ECO:0007669"/>
    <property type="project" value="TreeGrafter"/>
</dbReference>
<feature type="region of interest" description="Disordered" evidence="1">
    <location>
        <begin position="277"/>
        <end position="324"/>
    </location>
</feature>
<accession>A0A8D2Q006</accession>
<sequence>MEAPAGAPRFECPAEFAASPFAPGPPFSAEVLQDPSKQLLLIRAPATFSPESLDGHVVSLSGLQTLKVPQSNRTQRVYSLQATPGDVGGSAHLLIPSGHTDQLTCAPAFMVSLNIWERYGDPAASHPLSPVADRPAPQIPEGLRQRFLPFGGQLRSPPPPESAEKPRKKKKKKKSHLLAMGPPGEQLSLVDEPWAGGAPEPPPPEATVLAEDPHPGDGLGISSQDSLWLAEEAVHKSKKKKRRRREEEEETTVGEGELPHHSGAHQLCEFEPQVPGEAVPAVESPGTAELLQRKPKKKRKHGEEAAAGETVAPMELASGKEEAAAEPWELHALGVVPEAGPVLAAEGPGVAPASHRPKKKQRLKREEEQEAGRLWLEPGSVKQEPPSWDEPGASAGPAAELPSQKRKKKNKHRRELAAEGPDFTHQEPQAQQG</sequence>
<dbReference type="InterPro" id="IPR013240">
    <property type="entry name" value="DNA-dir_RNA_pol1_su_RPA34"/>
</dbReference>
<dbReference type="OrthoDB" id="10071093at2759"/>
<evidence type="ECO:0008006" key="4">
    <source>
        <dbReference type="Google" id="ProtNLM"/>
    </source>
</evidence>
<dbReference type="OMA" id="RIFDGPQ"/>
<keyword evidence="3" id="KW-1185">Reference proteome</keyword>
<feature type="region of interest" description="Disordered" evidence="1">
    <location>
        <begin position="149"/>
        <end position="262"/>
    </location>
</feature>
<dbReference type="Pfam" id="PF08208">
    <property type="entry name" value="RNA_polI_A34"/>
    <property type="match status" value="1"/>
</dbReference>
<feature type="compositionally biased region" description="Basic residues" evidence="1">
    <location>
        <begin position="404"/>
        <end position="414"/>
    </location>
</feature>
<feature type="region of interest" description="Disordered" evidence="1">
    <location>
        <begin position="342"/>
        <end position="433"/>
    </location>
</feature>
<evidence type="ECO:0000313" key="3">
    <source>
        <dbReference type="Proteomes" id="UP000694545"/>
    </source>
</evidence>
<reference evidence="2" key="2">
    <citation type="submission" date="2025-09" db="UniProtKB">
        <authorList>
            <consortium name="Ensembl"/>
        </authorList>
    </citation>
    <scope>IDENTIFICATION</scope>
</reference>
<dbReference type="GO" id="GO:0006360">
    <property type="term" value="P:transcription by RNA polymerase I"/>
    <property type="evidence" value="ECO:0007669"/>
    <property type="project" value="InterPro"/>
</dbReference>
<dbReference type="PANTHER" id="PTHR15484:SF8">
    <property type="entry name" value="DNA-DIRECTED RNA POLYMERASE I SUBUNIT RPA34"/>
    <property type="match status" value="1"/>
</dbReference>
<dbReference type="RefSeq" id="XP_044291491.1">
    <property type="nucleotide sequence ID" value="XM_044435556.1"/>
</dbReference>
<dbReference type="CTD" id="10849"/>
<name>A0A8D2Q006_VARKO</name>
<dbReference type="GeneID" id="123026214"/>
<reference evidence="2" key="1">
    <citation type="submission" date="2025-08" db="UniProtKB">
        <authorList>
            <consortium name="Ensembl"/>
        </authorList>
    </citation>
    <scope>IDENTIFICATION</scope>
</reference>
<dbReference type="Proteomes" id="UP000694545">
    <property type="component" value="Unplaced"/>
</dbReference>
<feature type="compositionally biased region" description="Basic residues" evidence="1">
    <location>
        <begin position="166"/>
        <end position="176"/>
    </location>
</feature>
<gene>
    <name evidence="2" type="primary">POLR1G</name>
</gene>
<dbReference type="KEGG" id="vko:123026214"/>
<evidence type="ECO:0000313" key="2">
    <source>
        <dbReference type="Ensembl" id="ENSVKKP00000013671.1"/>
    </source>
</evidence>
<proteinExistence type="predicted"/>
<dbReference type="Ensembl" id="ENSVKKT00000013998.1">
    <property type="protein sequence ID" value="ENSVKKP00000013671.1"/>
    <property type="gene ID" value="ENSVKKG00000009427.1"/>
</dbReference>
<dbReference type="Gene3D" id="6.20.250.70">
    <property type="match status" value="1"/>
</dbReference>
<dbReference type="AlphaFoldDB" id="A0A8D2Q006"/>
<protein>
    <recommendedName>
        <fullName evidence="4">DNA-directed RNA polymerase I subunit RPA34</fullName>
    </recommendedName>
</protein>
<dbReference type="GO" id="GO:0005736">
    <property type="term" value="C:RNA polymerase I complex"/>
    <property type="evidence" value="ECO:0007669"/>
    <property type="project" value="TreeGrafter"/>
</dbReference>
<evidence type="ECO:0000256" key="1">
    <source>
        <dbReference type="SAM" id="MobiDB-lite"/>
    </source>
</evidence>